<gene>
    <name evidence="1" type="ORF">DRP53_09880</name>
</gene>
<protein>
    <submittedName>
        <fullName evidence="1">Uncharacterized protein</fullName>
    </submittedName>
</protein>
<accession>A0A660SDG8</accession>
<proteinExistence type="predicted"/>
<name>A0A660SDG8_UNCW3</name>
<feature type="non-terminal residue" evidence="1">
    <location>
        <position position="1"/>
    </location>
</feature>
<dbReference type="EMBL" id="QNBE01000126">
    <property type="protein sequence ID" value="RKX68834.1"/>
    <property type="molecule type" value="Genomic_DNA"/>
</dbReference>
<dbReference type="Proteomes" id="UP000268469">
    <property type="component" value="Unassembled WGS sequence"/>
</dbReference>
<reference evidence="1 2" key="1">
    <citation type="submission" date="2018-06" db="EMBL/GenBank/DDBJ databases">
        <title>Extensive metabolic versatility and redundancy in microbially diverse, dynamic hydrothermal sediments.</title>
        <authorList>
            <person name="Dombrowski N."/>
            <person name="Teske A."/>
            <person name="Baker B.J."/>
        </authorList>
    </citation>
    <scope>NUCLEOTIDE SEQUENCE [LARGE SCALE GENOMIC DNA]</scope>
    <source>
        <strain evidence="1">B36_G15</strain>
    </source>
</reference>
<dbReference type="InterPro" id="IPR013783">
    <property type="entry name" value="Ig-like_fold"/>
</dbReference>
<evidence type="ECO:0000313" key="1">
    <source>
        <dbReference type="EMBL" id="RKX68834.1"/>
    </source>
</evidence>
<evidence type="ECO:0000313" key="2">
    <source>
        <dbReference type="Proteomes" id="UP000268469"/>
    </source>
</evidence>
<organism evidence="1 2">
    <name type="scientific">candidate division WOR-3 bacterium</name>
    <dbReference type="NCBI Taxonomy" id="2052148"/>
    <lineage>
        <taxon>Bacteria</taxon>
        <taxon>Bacteria division WOR-3</taxon>
    </lineage>
</organism>
<dbReference type="AlphaFoldDB" id="A0A660SDG8"/>
<comment type="caution">
    <text evidence="1">The sequence shown here is derived from an EMBL/GenBank/DDBJ whole genome shotgun (WGS) entry which is preliminary data.</text>
</comment>
<sequence length="106" mass="11950">WDTTYATVPANTEEFIDTVTVAHRYTYKVKAVDEQDHASLWSNEASIRIGGVAVSNYSGMTAFNNARRVGIPVTDEIYLLPKMENKTIDRIKPVVKILYNEGEELV</sequence>
<dbReference type="Gene3D" id="2.60.40.10">
    <property type="entry name" value="Immunoglobulins"/>
    <property type="match status" value="1"/>
</dbReference>